<name>A0A8S9SD91_BRACR</name>
<reference evidence="1" key="1">
    <citation type="submission" date="2019-12" db="EMBL/GenBank/DDBJ databases">
        <title>Genome sequencing and annotation of Brassica cretica.</title>
        <authorList>
            <person name="Studholme D.J."/>
            <person name="Sarris P."/>
        </authorList>
    </citation>
    <scope>NUCLEOTIDE SEQUENCE</scope>
    <source>
        <strain evidence="1">PFS-109/04</strain>
        <tissue evidence="1">Leaf</tissue>
    </source>
</reference>
<protein>
    <submittedName>
        <fullName evidence="1">Uncharacterized protein</fullName>
    </submittedName>
</protein>
<evidence type="ECO:0000313" key="1">
    <source>
        <dbReference type="EMBL" id="KAF3599822.1"/>
    </source>
</evidence>
<dbReference type="Proteomes" id="UP000712600">
    <property type="component" value="Unassembled WGS sequence"/>
</dbReference>
<comment type="caution">
    <text evidence="1">The sequence shown here is derived from an EMBL/GenBank/DDBJ whole genome shotgun (WGS) entry which is preliminary data.</text>
</comment>
<sequence>MWKAETCWKASLHLFYALVEPSTSEVSIFFISSAPFVLHCWSCILQSVSKTLKFELMSHKCGSIYRFRDDLEECGDFGVSWSLLSAELHRRVRCLAIDRDLPNVILSSSFDTRYIFELAFQCHRFEVNQHPVADVMPVLLKSGQSASQEKAVEEMKDCRSTTQHWCRSTVMPEYGLSIFYDR</sequence>
<dbReference type="AlphaFoldDB" id="A0A8S9SD91"/>
<organism evidence="1 2">
    <name type="scientific">Brassica cretica</name>
    <name type="common">Mustard</name>
    <dbReference type="NCBI Taxonomy" id="69181"/>
    <lineage>
        <taxon>Eukaryota</taxon>
        <taxon>Viridiplantae</taxon>
        <taxon>Streptophyta</taxon>
        <taxon>Embryophyta</taxon>
        <taxon>Tracheophyta</taxon>
        <taxon>Spermatophyta</taxon>
        <taxon>Magnoliopsida</taxon>
        <taxon>eudicotyledons</taxon>
        <taxon>Gunneridae</taxon>
        <taxon>Pentapetalae</taxon>
        <taxon>rosids</taxon>
        <taxon>malvids</taxon>
        <taxon>Brassicales</taxon>
        <taxon>Brassicaceae</taxon>
        <taxon>Brassiceae</taxon>
        <taxon>Brassica</taxon>
    </lineage>
</organism>
<accession>A0A8S9SD91</accession>
<proteinExistence type="predicted"/>
<dbReference type="EMBL" id="QGKX02000004">
    <property type="protein sequence ID" value="KAF3599822.1"/>
    <property type="molecule type" value="Genomic_DNA"/>
</dbReference>
<evidence type="ECO:0000313" key="2">
    <source>
        <dbReference type="Proteomes" id="UP000712600"/>
    </source>
</evidence>
<gene>
    <name evidence="1" type="ORF">F2Q69_00036394</name>
</gene>